<organism evidence="1 2">
    <name type="scientific">Syntrophorhabdus aromaticivorans</name>
    <dbReference type="NCBI Taxonomy" id="328301"/>
    <lineage>
        <taxon>Bacteria</taxon>
        <taxon>Pseudomonadati</taxon>
        <taxon>Thermodesulfobacteriota</taxon>
        <taxon>Syntrophorhabdia</taxon>
        <taxon>Syntrophorhabdales</taxon>
        <taxon>Syntrophorhabdaceae</taxon>
        <taxon>Syntrophorhabdus</taxon>
    </lineage>
</organism>
<gene>
    <name evidence="1" type="ORF">GXY80_14355</name>
</gene>
<accession>A0A971M695</accession>
<reference evidence="1" key="2">
    <citation type="submission" date="2020-01" db="EMBL/GenBank/DDBJ databases">
        <authorList>
            <person name="Campanaro S."/>
        </authorList>
    </citation>
    <scope>NUCLEOTIDE SEQUENCE</scope>
    <source>
        <strain evidence="1">AS06rmzACSIP_7</strain>
    </source>
</reference>
<evidence type="ECO:0000313" key="2">
    <source>
        <dbReference type="Proteomes" id="UP000777265"/>
    </source>
</evidence>
<dbReference type="Proteomes" id="UP000777265">
    <property type="component" value="Unassembled WGS sequence"/>
</dbReference>
<reference evidence="1" key="1">
    <citation type="journal article" date="2020" name="Biotechnol. Biofuels">
        <title>New insights from the biogas microbiome by comprehensive genome-resolved metagenomics of nearly 1600 species originating from multiple anaerobic digesters.</title>
        <authorList>
            <person name="Campanaro S."/>
            <person name="Treu L."/>
            <person name="Rodriguez-R L.M."/>
            <person name="Kovalovszki A."/>
            <person name="Ziels R.M."/>
            <person name="Maus I."/>
            <person name="Zhu X."/>
            <person name="Kougias P.G."/>
            <person name="Basile A."/>
            <person name="Luo G."/>
            <person name="Schluter A."/>
            <person name="Konstantinidis K.T."/>
            <person name="Angelidaki I."/>
        </authorList>
    </citation>
    <scope>NUCLEOTIDE SEQUENCE</scope>
    <source>
        <strain evidence="1">AS06rmzACSIP_7</strain>
    </source>
</reference>
<name>A0A971M695_9BACT</name>
<comment type="caution">
    <text evidence="1">The sequence shown here is derived from an EMBL/GenBank/DDBJ whole genome shotgun (WGS) entry which is preliminary data.</text>
</comment>
<dbReference type="AlphaFoldDB" id="A0A971M695"/>
<sequence>MAESNYSCSVSQGFNFQKDQQVLVGHIVSCKVGNDQFDADLNVSDPENASNLVKVFGIVSSIYWAGGYADPVQFSCQVSNFNKTKIATLTHKSLANTEVLFDFNIYDYDPKEKRYYKCFHTNDTKLKGLILKSGGELAMSIDMDQSMEVVSPKNFAFNLGVMPQDVDMQIHLAVSVFDKFVKKWGVEVAK</sequence>
<protein>
    <submittedName>
        <fullName evidence="1">Uncharacterized protein</fullName>
    </submittedName>
</protein>
<dbReference type="EMBL" id="JAAYEE010000276">
    <property type="protein sequence ID" value="NLW36640.1"/>
    <property type="molecule type" value="Genomic_DNA"/>
</dbReference>
<proteinExistence type="predicted"/>
<evidence type="ECO:0000313" key="1">
    <source>
        <dbReference type="EMBL" id="NLW36640.1"/>
    </source>
</evidence>